<dbReference type="Proteomes" id="UP000756132">
    <property type="component" value="Chromosome 10"/>
</dbReference>
<name>A0A9Q8PI16_PASFU</name>
<protein>
    <submittedName>
        <fullName evidence="2">Uncharacterized protein</fullName>
    </submittedName>
</protein>
<dbReference type="AlphaFoldDB" id="A0A9Q8PI16"/>
<gene>
    <name evidence="2" type="ORF">CLAFUR5_11718</name>
</gene>
<feature type="signal peptide" evidence="1">
    <location>
        <begin position="1"/>
        <end position="20"/>
    </location>
</feature>
<sequence length="260" mass="27273">MRSPLFAALLCATAGRNVLAASNAKFCSTVKGIVASAKAQRPALDFCSSTVTSTQICQPTPATLQKVARESKSKPKPACLKGFSKPAEISSACKCLPLTTTVTPTSTVRVAVTPASFKLKATGSPANGQFMQIRNLFSTFDTTLADAQVVSLNNTGGLRATVRSLANDGSTYFARAIHDCGGSEAAAWYDPPGFACDNDWICRVEAGADQTCNLACEGRPGWVNNQVESDNGLVNQWYLSPSEAGVGNARVAFTPLVVPV</sequence>
<keyword evidence="1" id="KW-0732">Signal</keyword>
<evidence type="ECO:0000256" key="1">
    <source>
        <dbReference type="SAM" id="SignalP"/>
    </source>
</evidence>
<reference evidence="2" key="1">
    <citation type="submission" date="2021-12" db="EMBL/GenBank/DDBJ databases">
        <authorList>
            <person name="Zaccaron A."/>
            <person name="Stergiopoulos I."/>
        </authorList>
    </citation>
    <scope>NUCLEOTIDE SEQUENCE</scope>
    <source>
        <strain evidence="2">Race5_Kim</strain>
    </source>
</reference>
<dbReference type="GeneID" id="71991596"/>
<evidence type="ECO:0000313" key="2">
    <source>
        <dbReference type="EMBL" id="UJO22845.1"/>
    </source>
</evidence>
<accession>A0A9Q8PI16</accession>
<evidence type="ECO:0000313" key="3">
    <source>
        <dbReference type="Proteomes" id="UP000756132"/>
    </source>
</evidence>
<organism evidence="2 3">
    <name type="scientific">Passalora fulva</name>
    <name type="common">Tomato leaf mold</name>
    <name type="synonym">Cladosporium fulvum</name>
    <dbReference type="NCBI Taxonomy" id="5499"/>
    <lineage>
        <taxon>Eukaryota</taxon>
        <taxon>Fungi</taxon>
        <taxon>Dikarya</taxon>
        <taxon>Ascomycota</taxon>
        <taxon>Pezizomycotina</taxon>
        <taxon>Dothideomycetes</taxon>
        <taxon>Dothideomycetidae</taxon>
        <taxon>Mycosphaerellales</taxon>
        <taxon>Mycosphaerellaceae</taxon>
        <taxon>Fulvia</taxon>
    </lineage>
</organism>
<keyword evidence="3" id="KW-1185">Reference proteome</keyword>
<proteinExistence type="predicted"/>
<dbReference type="KEGG" id="ffu:CLAFUR5_11718"/>
<dbReference type="EMBL" id="CP090172">
    <property type="protein sequence ID" value="UJO22845.1"/>
    <property type="molecule type" value="Genomic_DNA"/>
</dbReference>
<reference evidence="2" key="2">
    <citation type="journal article" date="2022" name="Microb. Genom.">
        <title>A chromosome-scale genome assembly of the tomato pathogen Cladosporium fulvum reveals a compartmentalized genome architecture and the presence of a dispensable chromosome.</title>
        <authorList>
            <person name="Zaccaron A.Z."/>
            <person name="Chen L.H."/>
            <person name="Samaras A."/>
            <person name="Stergiopoulos I."/>
        </authorList>
    </citation>
    <scope>NUCLEOTIDE SEQUENCE</scope>
    <source>
        <strain evidence="2">Race5_Kim</strain>
    </source>
</reference>
<feature type="chain" id="PRO_5040394496" evidence="1">
    <location>
        <begin position="21"/>
        <end position="260"/>
    </location>
</feature>
<dbReference type="RefSeq" id="XP_047767211.1">
    <property type="nucleotide sequence ID" value="XM_047910866.1"/>
</dbReference>